<gene>
    <name evidence="1" type="ORF">HXO56_09805</name>
</gene>
<protein>
    <submittedName>
        <fullName evidence="1">Uncharacterized protein</fullName>
    </submittedName>
</protein>
<accession>A0A930KGM2</accession>
<comment type="caution">
    <text evidence="1">The sequence shown here is derived from an EMBL/GenBank/DDBJ whole genome shotgun (WGS) entry which is preliminary data.</text>
</comment>
<dbReference type="EMBL" id="JABZXJ010000048">
    <property type="protein sequence ID" value="MBF1650360.1"/>
    <property type="molecule type" value="Genomic_DNA"/>
</dbReference>
<evidence type="ECO:0000313" key="1">
    <source>
        <dbReference type="EMBL" id="MBF1650360.1"/>
    </source>
</evidence>
<reference evidence="1" key="1">
    <citation type="submission" date="2020-04" db="EMBL/GenBank/DDBJ databases">
        <title>Deep metagenomics examines the oral microbiome during advanced dental caries in children, revealing novel taxa and co-occurrences with host molecules.</title>
        <authorList>
            <person name="Baker J.L."/>
            <person name="Morton J.T."/>
            <person name="Dinis M."/>
            <person name="Alvarez R."/>
            <person name="Tran N.C."/>
            <person name="Knight R."/>
            <person name="Edlund A."/>
        </authorList>
    </citation>
    <scope>NUCLEOTIDE SEQUENCE</scope>
    <source>
        <strain evidence="1">JCVI_47_bin.4</strain>
    </source>
</reference>
<organism evidence="1 2">
    <name type="scientific">Rothia dentocariosa</name>
    <dbReference type="NCBI Taxonomy" id="2047"/>
    <lineage>
        <taxon>Bacteria</taxon>
        <taxon>Bacillati</taxon>
        <taxon>Actinomycetota</taxon>
        <taxon>Actinomycetes</taxon>
        <taxon>Micrococcales</taxon>
        <taxon>Micrococcaceae</taxon>
        <taxon>Rothia</taxon>
    </lineage>
</organism>
<name>A0A930KGM2_9MICC</name>
<dbReference type="AlphaFoldDB" id="A0A930KGM2"/>
<sequence length="104" mass="11726">MQTVLNKKIASEMVKPSRIFLKKNAPVVTENAILVFDGAKIFKVTRENYTTRIQSKVIPVKGATETLMVTMKELDKIDWFDSEIGEMTTNTLSGVMNKFAEVIL</sequence>
<evidence type="ECO:0000313" key="2">
    <source>
        <dbReference type="Proteomes" id="UP000769484"/>
    </source>
</evidence>
<dbReference type="Proteomes" id="UP000769484">
    <property type="component" value="Unassembled WGS sequence"/>
</dbReference>
<proteinExistence type="predicted"/>